<reference evidence="4" key="1">
    <citation type="submission" date="2023-03" db="EMBL/GenBank/DDBJ databases">
        <authorList>
            <person name="Steffen K."/>
            <person name="Cardenas P."/>
        </authorList>
    </citation>
    <scope>NUCLEOTIDE SEQUENCE</scope>
</reference>
<evidence type="ECO:0000256" key="1">
    <source>
        <dbReference type="ARBA" id="ARBA00023002"/>
    </source>
</evidence>
<proteinExistence type="predicted"/>
<dbReference type="InterPro" id="IPR036661">
    <property type="entry name" value="Luciferase-like_sf"/>
</dbReference>
<gene>
    <name evidence="4" type="ORF">GBAR_LOCUS4574</name>
</gene>
<dbReference type="SUPFAM" id="SSF51679">
    <property type="entry name" value="Bacterial luciferase-like"/>
    <property type="match status" value="1"/>
</dbReference>
<dbReference type="EMBL" id="CASHTH010000663">
    <property type="protein sequence ID" value="CAI8006151.1"/>
    <property type="molecule type" value="Genomic_DNA"/>
</dbReference>
<dbReference type="PANTHER" id="PTHR30137:SF8">
    <property type="entry name" value="BLR5498 PROTEIN"/>
    <property type="match status" value="1"/>
</dbReference>
<sequence>MDFGVFDHLDRGDLPLKDYYEARLTLIEAYEREGFYAYHVAEHHSTPLGMAPSPSVFLAAVAQRTRRLRFGPLVYALPLYHPLRLIEEICMLDQMSGGRLEIGFGRGSSPIELAVYGQNPAEAQRIYAEGLDLILQGLTRKTLDFAGEFFNFKDVPMELEPLQKPHPPLWYGVHSPESAERAARRALNIVSLDPAVPTRSFTDRFREVWREVHGDGDAALPKIGLGRFVVVADDDKAALRIARRAYPVWHRSFQPPGIAGSPDTVRTFLRSQLDTAGANYLIGQFAFGDIALDEALRSVDLFSEQVVPGLG</sequence>
<organism evidence="4 5">
    <name type="scientific">Geodia barretti</name>
    <name type="common">Barrett's horny sponge</name>
    <dbReference type="NCBI Taxonomy" id="519541"/>
    <lineage>
        <taxon>Eukaryota</taxon>
        <taxon>Metazoa</taxon>
        <taxon>Porifera</taxon>
        <taxon>Demospongiae</taxon>
        <taxon>Heteroscleromorpha</taxon>
        <taxon>Tetractinellida</taxon>
        <taxon>Astrophorina</taxon>
        <taxon>Geodiidae</taxon>
        <taxon>Geodia</taxon>
    </lineage>
</organism>
<keyword evidence="2" id="KW-0503">Monooxygenase</keyword>
<evidence type="ECO:0000256" key="2">
    <source>
        <dbReference type="ARBA" id="ARBA00023033"/>
    </source>
</evidence>
<dbReference type="Proteomes" id="UP001174909">
    <property type="component" value="Unassembled WGS sequence"/>
</dbReference>
<evidence type="ECO:0000259" key="3">
    <source>
        <dbReference type="Pfam" id="PF00296"/>
    </source>
</evidence>
<evidence type="ECO:0000313" key="5">
    <source>
        <dbReference type="Proteomes" id="UP001174909"/>
    </source>
</evidence>
<dbReference type="Gene3D" id="3.20.20.30">
    <property type="entry name" value="Luciferase-like domain"/>
    <property type="match status" value="1"/>
</dbReference>
<name>A0AA35R8P2_GEOBA</name>
<dbReference type="GO" id="GO:0016705">
    <property type="term" value="F:oxidoreductase activity, acting on paired donors, with incorporation or reduction of molecular oxygen"/>
    <property type="evidence" value="ECO:0007669"/>
    <property type="project" value="InterPro"/>
</dbReference>
<feature type="domain" description="Luciferase-like" evidence="3">
    <location>
        <begin position="1"/>
        <end position="246"/>
    </location>
</feature>
<dbReference type="AlphaFoldDB" id="A0AA35R8P2"/>
<keyword evidence="1" id="KW-0560">Oxidoreductase</keyword>
<dbReference type="InterPro" id="IPR011251">
    <property type="entry name" value="Luciferase-like_dom"/>
</dbReference>
<dbReference type="GO" id="GO:0005829">
    <property type="term" value="C:cytosol"/>
    <property type="evidence" value="ECO:0007669"/>
    <property type="project" value="TreeGrafter"/>
</dbReference>
<protein>
    <submittedName>
        <fullName evidence="4">Uncharacterized protein y4wF</fullName>
    </submittedName>
</protein>
<keyword evidence="5" id="KW-1185">Reference proteome</keyword>
<dbReference type="GO" id="GO:0004497">
    <property type="term" value="F:monooxygenase activity"/>
    <property type="evidence" value="ECO:0007669"/>
    <property type="project" value="UniProtKB-KW"/>
</dbReference>
<evidence type="ECO:0000313" key="4">
    <source>
        <dbReference type="EMBL" id="CAI8006151.1"/>
    </source>
</evidence>
<comment type="caution">
    <text evidence="4">The sequence shown here is derived from an EMBL/GenBank/DDBJ whole genome shotgun (WGS) entry which is preliminary data.</text>
</comment>
<dbReference type="Pfam" id="PF00296">
    <property type="entry name" value="Bac_luciferase"/>
    <property type="match status" value="1"/>
</dbReference>
<dbReference type="PANTHER" id="PTHR30137">
    <property type="entry name" value="LUCIFERASE-LIKE MONOOXYGENASE"/>
    <property type="match status" value="1"/>
</dbReference>
<accession>A0AA35R8P2</accession>
<dbReference type="InterPro" id="IPR050766">
    <property type="entry name" value="Bact_Lucif_Oxidored"/>
</dbReference>